<organism evidence="1 2">
    <name type="scientific">Paenibacillus lycopersici</name>
    <dbReference type="NCBI Taxonomy" id="2704462"/>
    <lineage>
        <taxon>Bacteria</taxon>
        <taxon>Bacillati</taxon>
        <taxon>Bacillota</taxon>
        <taxon>Bacilli</taxon>
        <taxon>Bacillales</taxon>
        <taxon>Paenibacillaceae</taxon>
        <taxon>Paenibacillus</taxon>
    </lineage>
</organism>
<name>A0A6C0FTL0_9BACL</name>
<accession>A0A6C0FTL0</accession>
<keyword evidence="2" id="KW-1185">Reference proteome</keyword>
<sequence>MELEQIIQLIKTDFPKQSIEISESLELLKETISDTMNVIDQKMSDAFRRRDFTTRREYESVAVSIHSYENRLDEFISMLTLEEAEMYEVDVTELGEEDEKKAIPDYAAYTVDNNVEHTLYEDFTHIRPDSFKLLNNEKILVKTWIDVFLETSEILVHLDADKFRQFEHNPQMNGKKSKYISSNLAGMRKPRLLIEDLYLETNMSGNGIRNLLLKMLKAYGFKASDYKVYFRADYSELNQE</sequence>
<dbReference type="Proteomes" id="UP000476064">
    <property type="component" value="Chromosome"/>
</dbReference>
<evidence type="ECO:0000313" key="2">
    <source>
        <dbReference type="Proteomes" id="UP000476064"/>
    </source>
</evidence>
<protein>
    <submittedName>
        <fullName evidence="1">Uncharacterized protein</fullName>
    </submittedName>
</protein>
<evidence type="ECO:0000313" key="1">
    <source>
        <dbReference type="EMBL" id="QHT59352.1"/>
    </source>
</evidence>
<reference evidence="1 2" key="1">
    <citation type="submission" date="2020-01" db="EMBL/GenBank/DDBJ databases">
        <title>Paenibacillus sp. nov., isolated from tomato rhizosphere.</title>
        <authorList>
            <person name="Weon H.-Y."/>
            <person name="Lee S.A."/>
        </authorList>
    </citation>
    <scope>NUCLEOTIDE SEQUENCE [LARGE SCALE GENOMIC DNA]</scope>
    <source>
        <strain evidence="1 2">12200R-189</strain>
    </source>
</reference>
<dbReference type="KEGG" id="plyc:GXP70_04790"/>
<dbReference type="RefSeq" id="WP_162355418.1">
    <property type="nucleotide sequence ID" value="NZ_CP048209.1"/>
</dbReference>
<dbReference type="EMBL" id="CP048209">
    <property type="protein sequence ID" value="QHT59352.1"/>
    <property type="molecule type" value="Genomic_DNA"/>
</dbReference>
<dbReference type="AlphaFoldDB" id="A0A6C0FTL0"/>
<proteinExistence type="predicted"/>
<gene>
    <name evidence="1" type="ORF">GXP70_04790</name>
</gene>